<evidence type="ECO:0000256" key="1">
    <source>
        <dbReference type="SAM" id="Phobius"/>
    </source>
</evidence>
<keyword evidence="1" id="KW-0812">Transmembrane</keyword>
<evidence type="ECO:0000313" key="2">
    <source>
        <dbReference type="EMBL" id="CAG6618302.1"/>
    </source>
</evidence>
<feature type="transmembrane region" description="Helical" evidence="1">
    <location>
        <begin position="21"/>
        <end position="43"/>
    </location>
</feature>
<dbReference type="EMBL" id="HBUF01041750">
    <property type="protein sequence ID" value="CAG6618302.1"/>
    <property type="molecule type" value="Transcribed_RNA"/>
</dbReference>
<protein>
    <submittedName>
        <fullName evidence="2">Uncharacterized protein</fullName>
    </submittedName>
</protein>
<organism evidence="2">
    <name type="scientific">Cacopsylla melanoneura</name>
    <dbReference type="NCBI Taxonomy" id="428564"/>
    <lineage>
        <taxon>Eukaryota</taxon>
        <taxon>Metazoa</taxon>
        <taxon>Ecdysozoa</taxon>
        <taxon>Arthropoda</taxon>
        <taxon>Hexapoda</taxon>
        <taxon>Insecta</taxon>
        <taxon>Pterygota</taxon>
        <taxon>Neoptera</taxon>
        <taxon>Paraneoptera</taxon>
        <taxon>Hemiptera</taxon>
        <taxon>Sternorrhyncha</taxon>
        <taxon>Psylloidea</taxon>
        <taxon>Psyllidae</taxon>
        <taxon>Psyllinae</taxon>
        <taxon>Cacopsylla</taxon>
    </lineage>
</organism>
<accession>A0A8D8M634</accession>
<keyword evidence="1" id="KW-0472">Membrane</keyword>
<name>A0A8D8M634_9HEMI</name>
<sequence length="104" mass="12047">MFYNFHYPLLRHYNPLSCASSFSSLLFSLISSRFSVFLCHASLSLLSRFPFHTLLLLLHIFLLSISTFDKCLYWKISFWVSTIQQSLGSKFSKVQSSLDSKLPL</sequence>
<reference evidence="2" key="1">
    <citation type="submission" date="2021-05" db="EMBL/GenBank/DDBJ databases">
        <authorList>
            <person name="Alioto T."/>
            <person name="Alioto T."/>
            <person name="Gomez Garrido J."/>
        </authorList>
    </citation>
    <scope>NUCLEOTIDE SEQUENCE</scope>
</reference>
<keyword evidence="1" id="KW-1133">Transmembrane helix</keyword>
<dbReference type="AlphaFoldDB" id="A0A8D8M634"/>
<proteinExistence type="predicted"/>
<feature type="transmembrane region" description="Helical" evidence="1">
    <location>
        <begin position="49"/>
        <end position="68"/>
    </location>
</feature>